<protein>
    <submittedName>
        <fullName evidence="1">Uncharacterized protein</fullName>
    </submittedName>
</protein>
<dbReference type="HOGENOM" id="CLU_2530496_0_0_1"/>
<organism evidence="1 2">
    <name type="scientific">Amborella trichopoda</name>
    <dbReference type="NCBI Taxonomy" id="13333"/>
    <lineage>
        <taxon>Eukaryota</taxon>
        <taxon>Viridiplantae</taxon>
        <taxon>Streptophyta</taxon>
        <taxon>Embryophyta</taxon>
        <taxon>Tracheophyta</taxon>
        <taxon>Spermatophyta</taxon>
        <taxon>Magnoliopsida</taxon>
        <taxon>Amborellales</taxon>
        <taxon>Amborellaceae</taxon>
        <taxon>Amborella</taxon>
    </lineage>
</organism>
<proteinExistence type="predicted"/>
<name>W1NL01_AMBTC</name>
<dbReference type="Gramene" id="ERM95895">
    <property type="protein sequence ID" value="ERM95895"/>
    <property type="gene ID" value="AMTR_s00060p00157350"/>
</dbReference>
<evidence type="ECO:0000313" key="1">
    <source>
        <dbReference type="EMBL" id="ERM95895.1"/>
    </source>
</evidence>
<evidence type="ECO:0000313" key="2">
    <source>
        <dbReference type="Proteomes" id="UP000017836"/>
    </source>
</evidence>
<dbReference type="AlphaFoldDB" id="W1NL01"/>
<sequence length="84" mass="8943">MIEKERADNFLMAKEALNASIKGDGGAFDIETSMKAAAPFSLTEAEALHYCLTTKVLDHGCPSPARAALCSKKCLSIFSSICSD</sequence>
<dbReference type="EMBL" id="KI397373">
    <property type="protein sequence ID" value="ERM95895.1"/>
    <property type="molecule type" value="Genomic_DNA"/>
</dbReference>
<gene>
    <name evidence="1" type="ORF">AMTR_s00060p00157350</name>
</gene>
<dbReference type="Proteomes" id="UP000017836">
    <property type="component" value="Unassembled WGS sequence"/>
</dbReference>
<keyword evidence="2" id="KW-1185">Reference proteome</keyword>
<accession>W1NL01</accession>
<reference evidence="2" key="1">
    <citation type="journal article" date="2013" name="Science">
        <title>The Amborella genome and the evolution of flowering plants.</title>
        <authorList>
            <consortium name="Amborella Genome Project"/>
        </authorList>
    </citation>
    <scope>NUCLEOTIDE SEQUENCE [LARGE SCALE GENOMIC DNA]</scope>
</reference>